<dbReference type="OrthoDB" id="10320864at2759"/>
<comment type="caution">
    <text evidence="1">The sequence shown here is derived from an EMBL/GenBank/DDBJ whole genome shotgun (WGS) entry which is preliminary data.</text>
</comment>
<organism evidence="1 2">
    <name type="scientific">Gracilariopsis chorda</name>
    <dbReference type="NCBI Taxonomy" id="448386"/>
    <lineage>
        <taxon>Eukaryota</taxon>
        <taxon>Rhodophyta</taxon>
        <taxon>Florideophyceae</taxon>
        <taxon>Rhodymeniophycidae</taxon>
        <taxon>Gracilariales</taxon>
        <taxon>Gracilariaceae</taxon>
        <taxon>Gracilariopsis</taxon>
    </lineage>
</organism>
<dbReference type="Proteomes" id="UP000247409">
    <property type="component" value="Unassembled WGS sequence"/>
</dbReference>
<dbReference type="AlphaFoldDB" id="A0A2V3J0P2"/>
<evidence type="ECO:0000313" key="1">
    <source>
        <dbReference type="EMBL" id="PXF47497.1"/>
    </source>
</evidence>
<protein>
    <submittedName>
        <fullName evidence="1">Uncharacterized protein</fullName>
    </submittedName>
</protein>
<accession>A0A2V3J0P2</accession>
<sequence length="623" mass="70513">MSEELVDISAPREALRRQKLTGVVLGEEAQTVSELYAAVCSSSDGSLFGSEAEDWATISYVHTDSAHGSGGMPVWVAEDVESVLDGLTQTKYLSQRAVWFDKLGMLQHKDWPVMATMQCIAAPVICVPPTRTIEYSRYQIPDRWDIATFDFFETVEHTLRSCNSCGSKCPLEFDSRLLNIAACCRAWQMNEATMAASSRGCFVSFATMDRLQFTIAWYQVIFQIALDLSGYGSEIFARSVELYGPSLFQPCYRCLSSIREHCYDEETVASYNVLDDTLACLVMQANRFTLPWAREHEGRDVWSLDGLQRSPGEKRLGKKTNSQRLKILTSRTNLSQHRYDEIAANIVRGRPALSSCFKDGDKWLCALVLSNIRRITNAFLDDSSTGLSVKEKLFELFKLERPFGEMCYRHSVMEADLNISYRSPECAGKRSSVCFFNELSGILNPSSVGELMSDRCFEDVDRANILNLMEQAFRRRVHSHGIALECYEFAHLAVHELSRGYCGSCFKADPDLDDLRTRMILIGWRAKEREDDIFEVESDKLLLSSAGAVFSFVTVDTDYHGHVRSRGIFSRKHARRCHRCTSTYLRVSVEGTNNLLEIHVDKRLSVASALNMVYEAMHRSHSL</sequence>
<proteinExistence type="predicted"/>
<keyword evidence="2" id="KW-1185">Reference proteome</keyword>
<name>A0A2V3J0P2_9FLOR</name>
<evidence type="ECO:0000313" key="2">
    <source>
        <dbReference type="Proteomes" id="UP000247409"/>
    </source>
</evidence>
<gene>
    <name evidence="1" type="ORF">BWQ96_02641</name>
</gene>
<dbReference type="EMBL" id="NBIV01000023">
    <property type="protein sequence ID" value="PXF47497.1"/>
    <property type="molecule type" value="Genomic_DNA"/>
</dbReference>
<reference evidence="1 2" key="1">
    <citation type="journal article" date="2018" name="Mol. Biol. Evol.">
        <title>Analysis of the draft genome of the red seaweed Gracilariopsis chorda provides insights into genome size evolution in Rhodophyta.</title>
        <authorList>
            <person name="Lee J."/>
            <person name="Yang E.C."/>
            <person name="Graf L."/>
            <person name="Yang J.H."/>
            <person name="Qiu H."/>
            <person name="Zel Zion U."/>
            <person name="Chan C.X."/>
            <person name="Stephens T.G."/>
            <person name="Weber A.P.M."/>
            <person name="Boo G.H."/>
            <person name="Boo S.M."/>
            <person name="Kim K.M."/>
            <person name="Shin Y."/>
            <person name="Jung M."/>
            <person name="Lee S.J."/>
            <person name="Yim H.S."/>
            <person name="Lee J.H."/>
            <person name="Bhattacharya D."/>
            <person name="Yoon H.S."/>
        </authorList>
    </citation>
    <scope>NUCLEOTIDE SEQUENCE [LARGE SCALE GENOMIC DNA]</scope>
    <source>
        <strain evidence="1 2">SKKU-2015</strain>
        <tissue evidence="1">Whole body</tissue>
    </source>
</reference>